<dbReference type="EMBL" id="JAWJWF010000003">
    <property type="protein sequence ID" value="KAK6634972.1"/>
    <property type="molecule type" value="Genomic_DNA"/>
</dbReference>
<proteinExistence type="predicted"/>
<evidence type="ECO:0000256" key="1">
    <source>
        <dbReference type="SAM" id="Phobius"/>
    </source>
</evidence>
<comment type="caution">
    <text evidence="2">The sequence shown here is derived from an EMBL/GenBank/DDBJ whole genome shotgun (WGS) entry which is preliminary data.</text>
</comment>
<gene>
    <name evidence="2" type="ORF">RUM44_000221</name>
</gene>
<keyword evidence="1" id="KW-0812">Transmembrane</keyword>
<accession>A0ABR1B4T3</accession>
<reference evidence="2 3" key="1">
    <citation type="submission" date="2023-09" db="EMBL/GenBank/DDBJ databases">
        <title>Genomes of two closely related lineages of the louse Polyplax serrata with different host specificities.</title>
        <authorList>
            <person name="Martinu J."/>
            <person name="Tarabai H."/>
            <person name="Stefka J."/>
            <person name="Hypsa V."/>
        </authorList>
    </citation>
    <scope>NUCLEOTIDE SEQUENCE [LARGE SCALE GENOMIC DNA]</scope>
    <source>
        <strain evidence="2">98ZLc_SE</strain>
    </source>
</reference>
<protein>
    <submittedName>
        <fullName evidence="2">Uncharacterized protein</fullName>
    </submittedName>
</protein>
<keyword evidence="1" id="KW-1133">Transmembrane helix</keyword>
<name>A0ABR1B4T3_POLSC</name>
<dbReference type="Proteomes" id="UP001359485">
    <property type="component" value="Unassembled WGS sequence"/>
</dbReference>
<evidence type="ECO:0000313" key="2">
    <source>
        <dbReference type="EMBL" id="KAK6634972.1"/>
    </source>
</evidence>
<keyword evidence="3" id="KW-1185">Reference proteome</keyword>
<keyword evidence="1" id="KW-0472">Membrane</keyword>
<organism evidence="2 3">
    <name type="scientific">Polyplax serrata</name>
    <name type="common">Common mouse louse</name>
    <dbReference type="NCBI Taxonomy" id="468196"/>
    <lineage>
        <taxon>Eukaryota</taxon>
        <taxon>Metazoa</taxon>
        <taxon>Ecdysozoa</taxon>
        <taxon>Arthropoda</taxon>
        <taxon>Hexapoda</taxon>
        <taxon>Insecta</taxon>
        <taxon>Pterygota</taxon>
        <taxon>Neoptera</taxon>
        <taxon>Paraneoptera</taxon>
        <taxon>Psocodea</taxon>
        <taxon>Troctomorpha</taxon>
        <taxon>Phthiraptera</taxon>
        <taxon>Anoplura</taxon>
        <taxon>Polyplacidae</taxon>
        <taxon>Polyplax</taxon>
    </lineage>
</organism>
<feature type="transmembrane region" description="Helical" evidence="1">
    <location>
        <begin position="12"/>
        <end position="32"/>
    </location>
</feature>
<evidence type="ECO:0000313" key="3">
    <source>
        <dbReference type="Proteomes" id="UP001359485"/>
    </source>
</evidence>
<sequence>MTSRFSQRATGVAAATAIVLLVVLIVLLWTNVGQDIFHGTPKKRINVDSTPSRNNVISGGDFRSTFLRDQVHQVPPDIDHPTGEYLTFLFFLSGRLTLQVPETCTVMNITTDKI</sequence>